<dbReference type="Proteomes" id="UP001458880">
    <property type="component" value="Unassembled WGS sequence"/>
</dbReference>
<reference evidence="1 2" key="1">
    <citation type="journal article" date="2024" name="BMC Genomics">
        <title>De novo assembly and annotation of Popillia japonica's genome with initial clues to its potential as an invasive pest.</title>
        <authorList>
            <person name="Cucini C."/>
            <person name="Boschi S."/>
            <person name="Funari R."/>
            <person name="Cardaioli E."/>
            <person name="Iannotti N."/>
            <person name="Marturano G."/>
            <person name="Paoli F."/>
            <person name="Bruttini M."/>
            <person name="Carapelli A."/>
            <person name="Frati F."/>
            <person name="Nardi F."/>
        </authorList>
    </citation>
    <scope>NUCLEOTIDE SEQUENCE [LARGE SCALE GENOMIC DNA]</scope>
    <source>
        <strain evidence="1">DMR45628</strain>
    </source>
</reference>
<accession>A0AAW1HVR7</accession>
<protein>
    <submittedName>
        <fullName evidence="1">Uncharacterized protein</fullName>
    </submittedName>
</protein>
<keyword evidence="2" id="KW-1185">Reference proteome</keyword>
<dbReference type="EMBL" id="JASPKY010000866">
    <property type="protein sequence ID" value="KAK9680828.1"/>
    <property type="molecule type" value="Genomic_DNA"/>
</dbReference>
<name>A0AAW1HVR7_POPJA</name>
<evidence type="ECO:0000313" key="2">
    <source>
        <dbReference type="Proteomes" id="UP001458880"/>
    </source>
</evidence>
<organism evidence="1 2">
    <name type="scientific">Popillia japonica</name>
    <name type="common">Japanese beetle</name>
    <dbReference type="NCBI Taxonomy" id="7064"/>
    <lineage>
        <taxon>Eukaryota</taxon>
        <taxon>Metazoa</taxon>
        <taxon>Ecdysozoa</taxon>
        <taxon>Arthropoda</taxon>
        <taxon>Hexapoda</taxon>
        <taxon>Insecta</taxon>
        <taxon>Pterygota</taxon>
        <taxon>Neoptera</taxon>
        <taxon>Endopterygota</taxon>
        <taxon>Coleoptera</taxon>
        <taxon>Polyphaga</taxon>
        <taxon>Scarabaeiformia</taxon>
        <taxon>Scarabaeidae</taxon>
        <taxon>Rutelinae</taxon>
        <taxon>Popillia</taxon>
    </lineage>
</organism>
<gene>
    <name evidence="1" type="ORF">QE152_g38798</name>
</gene>
<sequence>MPRKRRGWPTLKRLDIRRLPKRPETPEVIRKLLEPRELELLDIPSISDISDVFEEFHQDTFFNARKKGGKHISKYEADVITMNRFTEDFKNIMVETKNELQIEKNMINEDVETIEEI</sequence>
<evidence type="ECO:0000313" key="1">
    <source>
        <dbReference type="EMBL" id="KAK9680828.1"/>
    </source>
</evidence>
<comment type="caution">
    <text evidence="1">The sequence shown here is derived from an EMBL/GenBank/DDBJ whole genome shotgun (WGS) entry which is preliminary data.</text>
</comment>
<dbReference type="AlphaFoldDB" id="A0AAW1HVR7"/>
<proteinExistence type="predicted"/>